<evidence type="ECO:0000256" key="1">
    <source>
        <dbReference type="SAM" id="Phobius"/>
    </source>
</evidence>
<comment type="caution">
    <text evidence="2">The sequence shown here is derived from an EMBL/GenBank/DDBJ whole genome shotgun (WGS) entry which is preliminary data.</text>
</comment>
<evidence type="ECO:0000313" key="2">
    <source>
        <dbReference type="EMBL" id="KWT88141.1"/>
    </source>
</evidence>
<organism evidence="2 3">
    <name type="scientific">Candidatus Magnetominusculus xianensis</name>
    <dbReference type="NCBI Taxonomy" id="1748249"/>
    <lineage>
        <taxon>Bacteria</taxon>
        <taxon>Pseudomonadati</taxon>
        <taxon>Nitrospirota</taxon>
        <taxon>Nitrospiria</taxon>
        <taxon>Nitrospirales</taxon>
        <taxon>Nitrospiraceae</taxon>
        <taxon>Candidatus Magnetominusculus</taxon>
    </lineage>
</organism>
<accession>A0ABR5SG77</accession>
<sequence>MGSVLRKRIGMVIWYGILSGFIGGLAVFFLMFPIGLLLHAMGLKVLINISSGGILSLRYALVTLQAVIAVIGIGYFTWKEFYKKID</sequence>
<dbReference type="Proteomes" id="UP000060487">
    <property type="component" value="Unassembled WGS sequence"/>
</dbReference>
<feature type="transmembrane region" description="Helical" evidence="1">
    <location>
        <begin position="12"/>
        <end position="37"/>
    </location>
</feature>
<evidence type="ECO:0000313" key="3">
    <source>
        <dbReference type="Proteomes" id="UP000060487"/>
    </source>
</evidence>
<keyword evidence="1" id="KW-0472">Membrane</keyword>
<gene>
    <name evidence="2" type="ORF">ASN18_1287</name>
</gene>
<protein>
    <submittedName>
        <fullName evidence="2">Uncharacterized protein</fullName>
    </submittedName>
</protein>
<keyword evidence="1" id="KW-0812">Transmembrane</keyword>
<keyword evidence="3" id="KW-1185">Reference proteome</keyword>
<name>A0ABR5SG77_9BACT</name>
<feature type="transmembrane region" description="Helical" evidence="1">
    <location>
        <begin position="57"/>
        <end position="78"/>
    </location>
</feature>
<keyword evidence="1" id="KW-1133">Transmembrane helix</keyword>
<reference evidence="2 3" key="1">
    <citation type="submission" date="2015-11" db="EMBL/GenBank/DDBJ databases">
        <authorList>
            <person name="Lin W."/>
        </authorList>
    </citation>
    <scope>NUCLEOTIDE SEQUENCE [LARGE SCALE GENOMIC DNA]</scope>
    <source>
        <strain evidence="2 3">HCH-1</strain>
    </source>
</reference>
<proteinExistence type="predicted"/>
<dbReference type="EMBL" id="LNQR01000044">
    <property type="protein sequence ID" value="KWT88141.1"/>
    <property type="molecule type" value="Genomic_DNA"/>
</dbReference>